<dbReference type="SUPFAM" id="SSF56300">
    <property type="entry name" value="Metallo-dependent phosphatases"/>
    <property type="match status" value="1"/>
</dbReference>
<dbReference type="EMBL" id="LAZR01020767">
    <property type="protein sequence ID" value="KKL87686.1"/>
    <property type="molecule type" value="Genomic_DNA"/>
</dbReference>
<organism evidence="1">
    <name type="scientific">marine sediment metagenome</name>
    <dbReference type="NCBI Taxonomy" id="412755"/>
    <lineage>
        <taxon>unclassified sequences</taxon>
        <taxon>metagenomes</taxon>
        <taxon>ecological metagenomes</taxon>
    </lineage>
</organism>
<name>A0A0F9GB33_9ZZZZ</name>
<dbReference type="AlphaFoldDB" id="A0A0F9GB33"/>
<comment type="caution">
    <text evidence="1">The sequence shown here is derived from an EMBL/GenBank/DDBJ whole genome shotgun (WGS) entry which is preliminary data.</text>
</comment>
<dbReference type="InterPro" id="IPR029052">
    <property type="entry name" value="Metallo-depent_PP-like"/>
</dbReference>
<accession>A0A0F9GB33</accession>
<proteinExistence type="predicted"/>
<protein>
    <recommendedName>
        <fullName evidence="2">Calcineurin-like phosphoesterase domain-containing protein</fullName>
    </recommendedName>
</protein>
<gene>
    <name evidence="1" type="ORF">LCGC14_1932200</name>
</gene>
<evidence type="ECO:0000313" key="1">
    <source>
        <dbReference type="EMBL" id="KKL87686.1"/>
    </source>
</evidence>
<evidence type="ECO:0008006" key="2">
    <source>
        <dbReference type="Google" id="ProtNLM"/>
    </source>
</evidence>
<reference evidence="1" key="1">
    <citation type="journal article" date="2015" name="Nature">
        <title>Complex archaea that bridge the gap between prokaryotes and eukaryotes.</title>
        <authorList>
            <person name="Spang A."/>
            <person name="Saw J.H."/>
            <person name="Jorgensen S.L."/>
            <person name="Zaremba-Niedzwiedzka K."/>
            <person name="Martijn J."/>
            <person name="Lind A.E."/>
            <person name="van Eijk R."/>
            <person name="Schleper C."/>
            <person name="Guy L."/>
            <person name="Ettema T.J."/>
        </authorList>
    </citation>
    <scope>NUCLEOTIDE SEQUENCE</scope>
</reference>
<dbReference type="Gene3D" id="3.60.21.10">
    <property type="match status" value="1"/>
</dbReference>
<sequence>MAKKVIDKQQYINLWNDNKTHLEISQVFGIGERTSQAYAQKLKGEGAIDERLVDIRDSKVKQREKDLKRIERKDLREMARIENAVVEIQSELIKLIDKKVIPKKVFVGKTIRTNKKVGAIVHLSDLHFNELISLMFNQYDFTVASKRLRKFVKSIKIYLKANGVKDICVAMTGDLLNSDRRLDEILSQATNRAKAVMLSVMLLEQVLLDLSKDFNISVASVIGNESRITEDIGWCEDVASDNYDFIIHQFLKKLFVNSKIKFFDGQATEQVVELAGQYILLVHGNQVKKSKMEQSIQSIIGKWSANGVKIDFVISGHLHSCRIGDYFARSASLGGGNAYSNDALQLYSRASQNLHIFFSDGNRDSIKIDLQNVEDIVPYPIVKELEAYNAKSADKAKKKTTVHKIVI</sequence>